<keyword evidence="12" id="KW-0969">Cilium</keyword>
<evidence type="ECO:0000313" key="13">
    <source>
        <dbReference type="Proteomes" id="UP001596143"/>
    </source>
</evidence>
<evidence type="ECO:0000256" key="4">
    <source>
        <dbReference type="ARBA" id="ARBA00016244"/>
    </source>
</evidence>
<dbReference type="InterPro" id="IPR002371">
    <property type="entry name" value="FlgK"/>
</dbReference>
<evidence type="ECO:0000256" key="1">
    <source>
        <dbReference type="ARBA" id="ARBA00004365"/>
    </source>
</evidence>
<sequence length="538" mass="60465">MYSTFHGLETARRALVAQQTALHTTGHNIANANREGYTRQRVNFTNTEPFPNVARNAPRVPGQIGTGVKADFIQRMRDRYLDIQYRGENAQSSYWDARYGVLERIEDLLNEPSETNLSSTMDQFWQSLQDLAVHPEDAGARSVVRQRGMALAETFNYISDSLQAQKRDLQAEIEVTVNQINSLLHQINDINKQVARIEPHGYMPNDLYDERDRLIDQLSSLMNIEVEYEESGGQALDAAVGKANIYLLDEEGNRITVNGDLLDEEGNRITVDGEELKIIDANTLEYKEMKINFYNDEENHDAYHDYVAGITFGGENFEVSKLLSSPGKMKALIEAYGYDDDGTTVGTYPELLKDLDEMVYEFVKAFNKQHYQGSGLAKEGEDNPPTNRLFFDWSGTVNPDNKQRAAENITIHPHIDDLDNIAAAPKDGDAGDGSNALALANIKDKLIFDGTASVQSFYQGIIGELAVDTSEAQQQMFNTDALRDNVDFRRKQVTSVSLDEEFTNLIQYQHAYNAAARNITAVDEMLDRIINNMGIVGR</sequence>
<dbReference type="RefSeq" id="WP_270898337.1">
    <property type="nucleotide sequence ID" value="NZ_JBHSPF010000022.1"/>
</dbReference>
<dbReference type="Pfam" id="PF06429">
    <property type="entry name" value="Flg_bbr_C"/>
    <property type="match status" value="1"/>
</dbReference>
<evidence type="ECO:0000259" key="10">
    <source>
        <dbReference type="Pfam" id="PF06429"/>
    </source>
</evidence>
<evidence type="ECO:0000256" key="7">
    <source>
        <dbReference type="RuleBase" id="RU362065"/>
    </source>
</evidence>
<keyword evidence="12" id="KW-0966">Cell projection</keyword>
<dbReference type="Pfam" id="PF22638">
    <property type="entry name" value="FlgK_D1"/>
    <property type="match status" value="1"/>
</dbReference>
<comment type="caution">
    <text evidence="12">The sequence shown here is derived from an EMBL/GenBank/DDBJ whole genome shotgun (WGS) entry which is preliminary data.</text>
</comment>
<protein>
    <recommendedName>
        <fullName evidence="4 7">Flagellar hook-associated protein 1</fullName>
        <shortName evidence="7">HAP1</shortName>
    </recommendedName>
</protein>
<feature type="domain" description="Flagellar hook-associated protein FlgK helical" evidence="11">
    <location>
        <begin position="102"/>
        <end position="378"/>
    </location>
</feature>
<keyword evidence="13" id="KW-1185">Reference proteome</keyword>
<evidence type="ECO:0000259" key="11">
    <source>
        <dbReference type="Pfam" id="PF22638"/>
    </source>
</evidence>
<keyword evidence="8" id="KW-0175">Coiled coil</keyword>
<name>A0ABW0U6T9_9BACI</name>
<keyword evidence="6 7" id="KW-0975">Bacterial flagellum</keyword>
<comment type="similarity">
    <text evidence="3 7">Belongs to the flagella basal body rod proteins family.</text>
</comment>
<dbReference type="PRINTS" id="PR01005">
    <property type="entry name" value="FLGHOOKAP1"/>
</dbReference>
<organism evidence="12 13">
    <name type="scientific">Aliibacillus thermotolerans</name>
    <dbReference type="NCBI Taxonomy" id="1834418"/>
    <lineage>
        <taxon>Bacteria</taxon>
        <taxon>Bacillati</taxon>
        <taxon>Bacillota</taxon>
        <taxon>Bacilli</taxon>
        <taxon>Bacillales</taxon>
        <taxon>Bacillaceae</taxon>
        <taxon>Aliibacillus</taxon>
    </lineage>
</organism>
<evidence type="ECO:0000256" key="8">
    <source>
        <dbReference type="SAM" id="Coils"/>
    </source>
</evidence>
<dbReference type="InterPro" id="IPR053927">
    <property type="entry name" value="FlgK_helical"/>
</dbReference>
<accession>A0ABW0U6T9</accession>
<dbReference type="Proteomes" id="UP001596143">
    <property type="component" value="Unassembled WGS sequence"/>
</dbReference>
<dbReference type="InterPro" id="IPR001444">
    <property type="entry name" value="Flag_bb_rod_N"/>
</dbReference>
<dbReference type="NCBIfam" id="TIGR02492">
    <property type="entry name" value="flgK_ends"/>
    <property type="match status" value="1"/>
</dbReference>
<keyword evidence="12" id="KW-0282">Flagellum</keyword>
<dbReference type="SUPFAM" id="SSF64518">
    <property type="entry name" value="Phase 1 flagellin"/>
    <property type="match status" value="1"/>
</dbReference>
<evidence type="ECO:0000256" key="5">
    <source>
        <dbReference type="ARBA" id="ARBA00022525"/>
    </source>
</evidence>
<evidence type="ECO:0000259" key="9">
    <source>
        <dbReference type="Pfam" id="PF00460"/>
    </source>
</evidence>
<feature type="domain" description="Flagellar basal body rod protein N-terminal" evidence="9">
    <location>
        <begin position="8"/>
        <end position="38"/>
    </location>
</feature>
<reference evidence="13" key="1">
    <citation type="journal article" date="2019" name="Int. J. Syst. Evol. Microbiol.">
        <title>The Global Catalogue of Microorganisms (GCM) 10K type strain sequencing project: providing services to taxonomists for standard genome sequencing and annotation.</title>
        <authorList>
            <consortium name="The Broad Institute Genomics Platform"/>
            <consortium name="The Broad Institute Genome Sequencing Center for Infectious Disease"/>
            <person name="Wu L."/>
            <person name="Ma J."/>
        </authorList>
    </citation>
    <scope>NUCLEOTIDE SEQUENCE [LARGE SCALE GENOMIC DNA]</scope>
    <source>
        <strain evidence="13">CGMCC 1.15790</strain>
    </source>
</reference>
<comment type="subcellular location">
    <subcellularLocation>
        <location evidence="1 7">Bacterial flagellum</location>
    </subcellularLocation>
    <subcellularLocation>
        <location evidence="2 7">Secreted</location>
    </subcellularLocation>
</comment>
<dbReference type="PANTHER" id="PTHR30033">
    <property type="entry name" value="FLAGELLAR HOOK-ASSOCIATED PROTEIN 1"/>
    <property type="match status" value="1"/>
</dbReference>
<evidence type="ECO:0000256" key="2">
    <source>
        <dbReference type="ARBA" id="ARBA00004613"/>
    </source>
</evidence>
<evidence type="ECO:0000313" key="12">
    <source>
        <dbReference type="EMBL" id="MFC5628460.1"/>
    </source>
</evidence>
<evidence type="ECO:0000256" key="6">
    <source>
        <dbReference type="ARBA" id="ARBA00023143"/>
    </source>
</evidence>
<dbReference type="PANTHER" id="PTHR30033:SF1">
    <property type="entry name" value="FLAGELLAR HOOK-ASSOCIATED PROTEIN 1"/>
    <property type="match status" value="1"/>
</dbReference>
<dbReference type="Pfam" id="PF00460">
    <property type="entry name" value="Flg_bb_rod"/>
    <property type="match status" value="1"/>
</dbReference>
<keyword evidence="5 7" id="KW-0964">Secreted</keyword>
<dbReference type="InterPro" id="IPR010930">
    <property type="entry name" value="Flg_bb/hook_C_dom"/>
</dbReference>
<dbReference type="EMBL" id="JBHSPF010000022">
    <property type="protein sequence ID" value="MFC5628460.1"/>
    <property type="molecule type" value="Genomic_DNA"/>
</dbReference>
<feature type="coiled-coil region" evidence="8">
    <location>
        <begin position="159"/>
        <end position="186"/>
    </location>
</feature>
<gene>
    <name evidence="7 12" type="primary">flgK</name>
    <name evidence="12" type="ORF">ACFPTR_06050</name>
</gene>
<evidence type="ECO:0000256" key="3">
    <source>
        <dbReference type="ARBA" id="ARBA00009677"/>
    </source>
</evidence>
<feature type="domain" description="Flagellar basal-body/hook protein C-terminal" evidence="10">
    <location>
        <begin position="496"/>
        <end position="531"/>
    </location>
</feature>
<proteinExistence type="inferred from homology"/>